<keyword evidence="3 5" id="KW-1133">Transmembrane helix</keyword>
<evidence type="ECO:0000313" key="8">
    <source>
        <dbReference type="RefSeq" id="XP_070477430.1"/>
    </source>
</evidence>
<evidence type="ECO:0000256" key="2">
    <source>
        <dbReference type="ARBA" id="ARBA00022692"/>
    </source>
</evidence>
<evidence type="ECO:0000256" key="3">
    <source>
        <dbReference type="ARBA" id="ARBA00022989"/>
    </source>
</evidence>
<dbReference type="CDD" id="cd02440">
    <property type="entry name" value="AdoMet_MTases"/>
    <property type="match status" value="1"/>
</dbReference>
<feature type="transmembrane region" description="Helical" evidence="5">
    <location>
        <begin position="196"/>
        <end position="213"/>
    </location>
</feature>
<keyword evidence="4 5" id="KW-0472">Membrane</keyword>
<reference evidence="8" key="1">
    <citation type="submission" date="2025-08" db="UniProtKB">
        <authorList>
            <consortium name="RefSeq"/>
        </authorList>
    </citation>
    <scope>IDENTIFICATION</scope>
    <source>
        <tissue evidence="8">Blood</tissue>
    </source>
</reference>
<feature type="transmembrane region" description="Helical" evidence="5">
    <location>
        <begin position="225"/>
        <end position="248"/>
    </location>
</feature>
<dbReference type="InterPro" id="IPR029063">
    <property type="entry name" value="SAM-dependent_MTases_sf"/>
</dbReference>
<keyword evidence="2 5" id="KW-0812">Transmembrane</keyword>
<gene>
    <name evidence="8" type="primary">TMT1A</name>
</gene>
<dbReference type="Pfam" id="PF08241">
    <property type="entry name" value="Methyltransf_11"/>
    <property type="match status" value="1"/>
</dbReference>
<accession>A0ABM4PJR9</accession>
<proteinExistence type="predicted"/>
<dbReference type="SUPFAM" id="SSF53335">
    <property type="entry name" value="S-adenosyl-L-methionine-dependent methyltransferases"/>
    <property type="match status" value="1"/>
</dbReference>
<dbReference type="PANTHER" id="PTHR45036:SF5">
    <property type="entry name" value="METHYLTRANSFERASE LIKE 7A1-RELATED"/>
    <property type="match status" value="1"/>
</dbReference>
<comment type="subcellular location">
    <subcellularLocation>
        <location evidence="1">Mitochondrion</location>
    </subcellularLocation>
</comment>
<sequence>MALTIFILQLAVYILAFPIYLLNFLGLWNRICKIWFPRFLERFTVTYNEQMASKKRELFSNLQEFVGSSGKLSLVEVGCGTGANFKYYPPGCRVTCIDPNPNFEKFLIKSVAENRHVQFERFVVAAGENMHQVADGSADAVVCTLVLCSVENQEQILQEVRRVLRPRKMSSDNQWSADEDKGQLSRLIRKSRDSPFVPIGIAGFMTVVSYGLYKLKYRRDQKMSIYLIHMRVAAQGFVVGAVTLGVLYSMYKDYIRPRFFNVSKK</sequence>
<dbReference type="InterPro" id="IPR007667">
    <property type="entry name" value="Hypoxia_induced_domain"/>
</dbReference>
<dbReference type="Proteomes" id="UP001652662">
    <property type="component" value="Chromosome 5"/>
</dbReference>
<feature type="transmembrane region" description="Helical" evidence="5">
    <location>
        <begin position="6"/>
        <end position="28"/>
    </location>
</feature>
<evidence type="ECO:0000256" key="4">
    <source>
        <dbReference type="ARBA" id="ARBA00023136"/>
    </source>
</evidence>
<evidence type="ECO:0000313" key="7">
    <source>
        <dbReference type="Proteomes" id="UP001652662"/>
    </source>
</evidence>
<dbReference type="PANTHER" id="PTHR45036">
    <property type="entry name" value="METHYLTRANSFERASE LIKE 7B"/>
    <property type="match status" value="1"/>
</dbReference>
<protein>
    <submittedName>
        <fullName evidence="8">Thiol S-methyltransferase TMT1A isoform X2</fullName>
    </submittedName>
</protein>
<dbReference type="GeneID" id="103545910"/>
<dbReference type="Gene3D" id="3.40.50.150">
    <property type="entry name" value="Vaccinia Virus protein VP39"/>
    <property type="match status" value="1"/>
</dbReference>
<dbReference type="Gene3D" id="6.10.140.1320">
    <property type="match status" value="1"/>
</dbReference>
<feature type="domain" description="HIG1" evidence="6">
    <location>
        <begin position="166"/>
        <end position="260"/>
    </location>
</feature>
<keyword evidence="7" id="KW-1185">Reference proteome</keyword>
<evidence type="ECO:0000256" key="1">
    <source>
        <dbReference type="ARBA" id="ARBA00004173"/>
    </source>
</evidence>
<name>A0ABM4PJR9_EQUPR</name>
<dbReference type="InterPro" id="IPR052356">
    <property type="entry name" value="Thiol_S-MT"/>
</dbReference>
<dbReference type="RefSeq" id="XP_070477430.1">
    <property type="nucleotide sequence ID" value="XM_070621329.1"/>
</dbReference>
<evidence type="ECO:0000259" key="6">
    <source>
        <dbReference type="PROSITE" id="PS51503"/>
    </source>
</evidence>
<evidence type="ECO:0000256" key="5">
    <source>
        <dbReference type="SAM" id="Phobius"/>
    </source>
</evidence>
<dbReference type="InterPro" id="IPR013216">
    <property type="entry name" value="Methyltransf_11"/>
</dbReference>
<dbReference type="PROSITE" id="PS51503">
    <property type="entry name" value="HIG1"/>
    <property type="match status" value="1"/>
</dbReference>
<dbReference type="Pfam" id="PF04588">
    <property type="entry name" value="HIG_1_N"/>
    <property type="match status" value="1"/>
</dbReference>
<organism evidence="7 8">
    <name type="scientific">Equus przewalskii</name>
    <name type="common">Przewalski's horse</name>
    <name type="synonym">Equus caballus przewalskii</name>
    <dbReference type="NCBI Taxonomy" id="9798"/>
    <lineage>
        <taxon>Eukaryota</taxon>
        <taxon>Metazoa</taxon>
        <taxon>Chordata</taxon>
        <taxon>Craniata</taxon>
        <taxon>Vertebrata</taxon>
        <taxon>Euteleostomi</taxon>
        <taxon>Mammalia</taxon>
        <taxon>Eutheria</taxon>
        <taxon>Laurasiatheria</taxon>
        <taxon>Perissodactyla</taxon>
        <taxon>Equidae</taxon>
        <taxon>Equus</taxon>
    </lineage>
</organism>